<evidence type="ECO:0000313" key="2">
    <source>
        <dbReference type="Proteomes" id="UP000032430"/>
    </source>
</evidence>
<organism evidence="1 2">
    <name type="scientific">Legionella fallonii LLAP-10</name>
    <dbReference type="NCBI Taxonomy" id="1212491"/>
    <lineage>
        <taxon>Bacteria</taxon>
        <taxon>Pseudomonadati</taxon>
        <taxon>Pseudomonadota</taxon>
        <taxon>Gammaproteobacteria</taxon>
        <taxon>Legionellales</taxon>
        <taxon>Legionellaceae</taxon>
        <taxon>Legionella</taxon>
    </lineage>
</organism>
<dbReference type="Proteomes" id="UP000032430">
    <property type="component" value="Chromosome I"/>
</dbReference>
<keyword evidence="2" id="KW-1185">Reference proteome</keyword>
<reference evidence="2" key="1">
    <citation type="submission" date="2014-09" db="EMBL/GenBank/DDBJ databases">
        <authorList>
            <person name="Gomez-Valero L."/>
        </authorList>
    </citation>
    <scope>NUCLEOTIDE SEQUENCE [LARGE SCALE GENOMIC DNA]</scope>
    <source>
        <strain evidence="2">ATCC700992</strain>
    </source>
</reference>
<dbReference type="OrthoDB" id="5140890at2"/>
<evidence type="ECO:0000313" key="1">
    <source>
        <dbReference type="EMBL" id="CEG56136.1"/>
    </source>
</evidence>
<gene>
    <name evidence="1" type="ORF">LFA_0686</name>
</gene>
<dbReference type="HOGENOM" id="CLU_1419889_0_0_6"/>
<dbReference type="KEGG" id="lfa:LFA_0686"/>
<name>A0A098G2C3_9GAMM</name>
<dbReference type="RefSeq" id="WP_045094865.1">
    <property type="nucleotide sequence ID" value="NZ_LN614827.1"/>
</dbReference>
<accession>A0A098G2C3</accession>
<dbReference type="EMBL" id="LN614827">
    <property type="protein sequence ID" value="CEG56136.1"/>
    <property type="molecule type" value="Genomic_DNA"/>
</dbReference>
<proteinExistence type="predicted"/>
<protein>
    <submittedName>
        <fullName evidence="1">Uncharacterized protein</fullName>
    </submittedName>
</protein>
<dbReference type="AlphaFoldDB" id="A0A098G2C3"/>
<sequence>MSSYRSYKSYKKSLSFFCNEIDSTYDDVLHSVIKLIHEGLEFYTPHIEINFILRLISKLRHDFEQNPHATMELLEEMLKGGHLKLVDDGSLYNELVATFQECLHERSSSHESSAQQYSFSGPVVKEVLFGVSYDENGNRNTWIQFEKHNTRNIFNLILHLLDYIVHKFTGKNVGPFGLSEYTEQNPLVLSA</sequence>